<dbReference type="CDD" id="cd11482">
    <property type="entry name" value="SLC-NCS1sbd_NRT1-like"/>
    <property type="match status" value="1"/>
</dbReference>
<dbReference type="GO" id="GO:0005886">
    <property type="term" value="C:plasma membrane"/>
    <property type="evidence" value="ECO:0007669"/>
    <property type="project" value="TreeGrafter"/>
</dbReference>
<evidence type="ECO:0000256" key="3">
    <source>
        <dbReference type="ARBA" id="ARBA00022692"/>
    </source>
</evidence>
<dbReference type="Gene3D" id="1.10.4160.10">
    <property type="entry name" value="Hydantoin permease"/>
    <property type="match status" value="1"/>
</dbReference>
<dbReference type="RefSeq" id="XP_056759391.1">
    <property type="nucleotide sequence ID" value="XM_056914637.1"/>
</dbReference>
<feature type="transmembrane region" description="Helical" evidence="6">
    <location>
        <begin position="249"/>
        <end position="267"/>
    </location>
</feature>
<keyword evidence="3 6" id="KW-0812">Transmembrane</keyword>
<feature type="transmembrane region" description="Helical" evidence="6">
    <location>
        <begin position="176"/>
        <end position="198"/>
    </location>
</feature>
<comment type="similarity">
    <text evidence="2">Belongs to the purine-cytosine permease (2.A.39) family.</text>
</comment>
<reference evidence="7" key="1">
    <citation type="submission" date="2022-12" db="EMBL/GenBank/DDBJ databases">
        <authorList>
            <person name="Petersen C."/>
        </authorList>
    </citation>
    <scope>NUCLEOTIDE SEQUENCE</scope>
    <source>
        <strain evidence="7">IBT 16125</strain>
    </source>
</reference>
<feature type="transmembrane region" description="Helical" evidence="6">
    <location>
        <begin position="205"/>
        <end position="229"/>
    </location>
</feature>
<sequence length="562" mass="62284">MGLLPEKTRLRARMTHLSAWELEKHESTLAPPDVWTNKDMDPVPPKYQTWTIWTWIAYWASDCINVGTWETAASVISVGLTWREVIPIMFVSCVCTAVPLLGNGALGAKFHIPFAVAVRSGYGFNLAYFAILSRAVMGTFWLGVQSVNGSYSLTVMLCAIWPSYKDLPNHLPASAGITTQGMCSYVLFWCLQLPFLLIPPTRLRWMFLTKMIVAPLTALATMAWAIHAAGGSGTIFTLPETVYGNERPWLWLNAMTAVTGNWATLSCNMPDFSRYAKSRERQYLQIPILPIIFTSCGVISIITTSATKVIYGEYLWNPLDITSRWLENGAGGRAAAFFAALSWYIAQVGTNITANCISAANDFTVISPRWINIRRGCILAAVVGGWVIVPWKILASAQTFLNAMSSYAIILAPIAGILFSDYWIVKGRKFDVPALYDPKGRYRYPLGINWRALIALFTAVGPTLPGLINNINPEINNISVGAKHLYDFGWLFAFWMSVFVYAGLSKLFPAKETLIPRSIWTLESDLDRSSEHIDGLEVVDVGNSAVLTGLVDVEGGKKQLLY</sequence>
<evidence type="ECO:0000256" key="2">
    <source>
        <dbReference type="ARBA" id="ARBA00008974"/>
    </source>
</evidence>
<dbReference type="InterPro" id="IPR045225">
    <property type="entry name" value="Uracil/uridine/allantoin_perm"/>
</dbReference>
<evidence type="ECO:0000256" key="1">
    <source>
        <dbReference type="ARBA" id="ARBA00004141"/>
    </source>
</evidence>
<feature type="transmembrane region" description="Helical" evidence="6">
    <location>
        <begin position="288"/>
        <end position="310"/>
    </location>
</feature>
<evidence type="ECO:0000256" key="5">
    <source>
        <dbReference type="ARBA" id="ARBA00023136"/>
    </source>
</evidence>
<proteinExistence type="inferred from homology"/>
<dbReference type="GO" id="GO:0015205">
    <property type="term" value="F:nucleobase transmembrane transporter activity"/>
    <property type="evidence" value="ECO:0007669"/>
    <property type="project" value="TreeGrafter"/>
</dbReference>
<gene>
    <name evidence="7" type="ORF">N7458_011255</name>
</gene>
<evidence type="ECO:0000256" key="4">
    <source>
        <dbReference type="ARBA" id="ARBA00022989"/>
    </source>
</evidence>
<dbReference type="FunFam" id="1.10.4160.10:FF:000001">
    <property type="entry name" value="Uracil permease, putative"/>
    <property type="match status" value="1"/>
</dbReference>
<feature type="transmembrane region" description="Helical" evidence="6">
    <location>
        <begin position="376"/>
        <end position="394"/>
    </location>
</feature>
<accession>A0AAD6BUN9</accession>
<feature type="transmembrane region" description="Helical" evidence="6">
    <location>
        <begin position="488"/>
        <end position="508"/>
    </location>
</feature>
<dbReference type="Pfam" id="PF02133">
    <property type="entry name" value="Transp_cyt_pur"/>
    <property type="match status" value="1"/>
</dbReference>
<dbReference type="PANTHER" id="PTHR30618:SF0">
    <property type="entry name" value="PURINE-URACIL PERMEASE NCS1"/>
    <property type="match status" value="1"/>
</dbReference>
<feature type="transmembrane region" description="Helical" evidence="6">
    <location>
        <begin position="112"/>
        <end position="132"/>
    </location>
</feature>
<feature type="transmembrane region" description="Helical" evidence="6">
    <location>
        <begin position="446"/>
        <end position="468"/>
    </location>
</feature>
<evidence type="ECO:0008006" key="9">
    <source>
        <dbReference type="Google" id="ProtNLM"/>
    </source>
</evidence>
<keyword evidence="5 6" id="KW-0472">Membrane</keyword>
<organism evidence="7 8">
    <name type="scientific">Penicillium daleae</name>
    <dbReference type="NCBI Taxonomy" id="63821"/>
    <lineage>
        <taxon>Eukaryota</taxon>
        <taxon>Fungi</taxon>
        <taxon>Dikarya</taxon>
        <taxon>Ascomycota</taxon>
        <taxon>Pezizomycotina</taxon>
        <taxon>Eurotiomycetes</taxon>
        <taxon>Eurotiomycetidae</taxon>
        <taxon>Eurotiales</taxon>
        <taxon>Aspergillaceae</taxon>
        <taxon>Penicillium</taxon>
    </lineage>
</organism>
<comment type="subcellular location">
    <subcellularLocation>
        <location evidence="1">Membrane</location>
        <topology evidence="1">Multi-pass membrane protein</topology>
    </subcellularLocation>
</comment>
<evidence type="ECO:0000313" key="8">
    <source>
        <dbReference type="Proteomes" id="UP001213681"/>
    </source>
</evidence>
<dbReference type="GeneID" id="81604880"/>
<dbReference type="AlphaFoldDB" id="A0AAD6BUN9"/>
<evidence type="ECO:0000313" key="7">
    <source>
        <dbReference type="EMBL" id="KAJ5432099.1"/>
    </source>
</evidence>
<dbReference type="EMBL" id="JAPVEA010000009">
    <property type="protein sequence ID" value="KAJ5432099.1"/>
    <property type="molecule type" value="Genomic_DNA"/>
</dbReference>
<reference evidence="7" key="2">
    <citation type="journal article" date="2023" name="IMA Fungus">
        <title>Comparative genomic study of the Penicillium genus elucidates a diverse pangenome and 15 lateral gene transfer events.</title>
        <authorList>
            <person name="Petersen C."/>
            <person name="Sorensen T."/>
            <person name="Nielsen M.R."/>
            <person name="Sondergaard T.E."/>
            <person name="Sorensen J.L."/>
            <person name="Fitzpatrick D.A."/>
            <person name="Frisvad J.C."/>
            <person name="Nielsen K.L."/>
        </authorList>
    </citation>
    <scope>NUCLEOTIDE SEQUENCE</scope>
    <source>
        <strain evidence="7">IBT 16125</strain>
    </source>
</reference>
<evidence type="ECO:0000256" key="6">
    <source>
        <dbReference type="SAM" id="Phobius"/>
    </source>
</evidence>
<keyword evidence="4 6" id="KW-1133">Transmembrane helix</keyword>
<name>A0AAD6BUN9_9EURO</name>
<feature type="transmembrane region" description="Helical" evidence="6">
    <location>
        <begin position="406"/>
        <end position="425"/>
    </location>
</feature>
<dbReference type="PANTHER" id="PTHR30618">
    <property type="entry name" value="NCS1 FAMILY PURINE/PYRIMIDINE TRANSPORTER"/>
    <property type="match status" value="1"/>
</dbReference>
<dbReference type="InterPro" id="IPR001248">
    <property type="entry name" value="Pur-cyt_permease"/>
</dbReference>
<comment type="caution">
    <text evidence="7">The sequence shown here is derived from an EMBL/GenBank/DDBJ whole genome shotgun (WGS) entry which is preliminary data.</text>
</comment>
<dbReference type="Proteomes" id="UP001213681">
    <property type="component" value="Unassembled WGS sequence"/>
</dbReference>
<keyword evidence="8" id="KW-1185">Reference proteome</keyword>
<protein>
    <recommendedName>
        <fullName evidence="9">Uracil permease</fullName>
    </recommendedName>
</protein>
<feature type="transmembrane region" description="Helical" evidence="6">
    <location>
        <begin position="139"/>
        <end position="164"/>
    </location>
</feature>